<dbReference type="EMBL" id="BKAJ01000070">
    <property type="protein sequence ID" value="GEP56769.1"/>
    <property type="molecule type" value="Genomic_DNA"/>
</dbReference>
<protein>
    <submittedName>
        <fullName evidence="1">Uncharacterized protein</fullName>
    </submittedName>
</protein>
<organism evidence="1 2">
    <name type="scientific">Reyranella soli</name>
    <dbReference type="NCBI Taxonomy" id="1230389"/>
    <lineage>
        <taxon>Bacteria</taxon>
        <taxon>Pseudomonadati</taxon>
        <taxon>Pseudomonadota</taxon>
        <taxon>Alphaproteobacteria</taxon>
        <taxon>Hyphomicrobiales</taxon>
        <taxon>Reyranellaceae</taxon>
        <taxon>Reyranella</taxon>
    </lineage>
</organism>
<reference evidence="1 2" key="1">
    <citation type="submission" date="2019-07" db="EMBL/GenBank/DDBJ databases">
        <title>Whole genome shotgun sequence of Reyranella soli NBRC 108950.</title>
        <authorList>
            <person name="Hosoyama A."/>
            <person name="Uohara A."/>
            <person name="Ohji S."/>
            <person name="Ichikawa N."/>
        </authorList>
    </citation>
    <scope>NUCLEOTIDE SEQUENCE [LARGE SCALE GENOMIC DNA]</scope>
    <source>
        <strain evidence="1 2">NBRC 108950</strain>
    </source>
</reference>
<keyword evidence="2" id="KW-1185">Reference proteome</keyword>
<dbReference type="OrthoDB" id="7376605at2"/>
<evidence type="ECO:0000313" key="1">
    <source>
        <dbReference type="EMBL" id="GEP56769.1"/>
    </source>
</evidence>
<proteinExistence type="predicted"/>
<dbReference type="Proteomes" id="UP000321058">
    <property type="component" value="Unassembled WGS sequence"/>
</dbReference>
<comment type="caution">
    <text evidence="1">The sequence shown here is derived from an EMBL/GenBank/DDBJ whole genome shotgun (WGS) entry which is preliminary data.</text>
</comment>
<evidence type="ECO:0000313" key="2">
    <source>
        <dbReference type="Proteomes" id="UP000321058"/>
    </source>
</evidence>
<accession>A0A512NCU2</accession>
<sequence>MRVRPGNSPLHGTLQASRASLLGLVAVLLDATIAVPAPAQAEPSAGRCAQLVAYYDRYGVGSTNSDGRRNHARIAAAIECRNDRYAEGIATIEKLLRDKKFTVQPPGPDEPDHDN</sequence>
<dbReference type="RefSeq" id="WP_147151028.1">
    <property type="nucleotide sequence ID" value="NZ_BKAJ01000070.1"/>
</dbReference>
<dbReference type="AlphaFoldDB" id="A0A512NCU2"/>
<name>A0A512NCU2_9HYPH</name>
<gene>
    <name evidence="1" type="ORF">RSO01_39350</name>
</gene>